<proteinExistence type="predicted"/>
<name>A0A1F4S0Q1_UNCSA</name>
<dbReference type="EMBL" id="MEUA01000044">
    <property type="protein sequence ID" value="OGC14011.1"/>
    <property type="molecule type" value="Genomic_DNA"/>
</dbReference>
<protein>
    <submittedName>
        <fullName evidence="1">Uncharacterized protein</fullName>
    </submittedName>
</protein>
<sequence>MAITKKDVELLKEVFATKADLERFATKADLERFATKKELKELEAKVDTGFDRLLTGQDKIIRELEKSREDRIFAFAKDKEQDSRLDNLDGRVKKLETVNA</sequence>
<accession>A0A1F4S0Q1</accession>
<dbReference type="Proteomes" id="UP000177905">
    <property type="component" value="Unassembled WGS sequence"/>
</dbReference>
<evidence type="ECO:0000313" key="1">
    <source>
        <dbReference type="EMBL" id="OGC14011.1"/>
    </source>
</evidence>
<gene>
    <name evidence="1" type="ORF">A2290_02345</name>
</gene>
<dbReference type="AlphaFoldDB" id="A0A1F4S0Q1"/>
<organism evidence="1 2">
    <name type="scientific">candidate division WOR-1 bacterium RIFOXYB2_FULL_36_35</name>
    <dbReference type="NCBI Taxonomy" id="1802578"/>
    <lineage>
        <taxon>Bacteria</taxon>
        <taxon>Bacillati</taxon>
        <taxon>Saganbacteria</taxon>
    </lineage>
</organism>
<reference evidence="1 2" key="1">
    <citation type="journal article" date="2016" name="Nat. Commun.">
        <title>Thousands of microbial genomes shed light on interconnected biogeochemical processes in an aquifer system.</title>
        <authorList>
            <person name="Anantharaman K."/>
            <person name="Brown C.T."/>
            <person name="Hug L.A."/>
            <person name="Sharon I."/>
            <person name="Castelle C.J."/>
            <person name="Probst A.J."/>
            <person name="Thomas B.C."/>
            <person name="Singh A."/>
            <person name="Wilkins M.J."/>
            <person name="Karaoz U."/>
            <person name="Brodie E.L."/>
            <person name="Williams K.H."/>
            <person name="Hubbard S.S."/>
            <person name="Banfield J.F."/>
        </authorList>
    </citation>
    <scope>NUCLEOTIDE SEQUENCE [LARGE SCALE GENOMIC DNA]</scope>
</reference>
<evidence type="ECO:0000313" key="2">
    <source>
        <dbReference type="Proteomes" id="UP000177905"/>
    </source>
</evidence>
<comment type="caution">
    <text evidence="1">The sequence shown here is derived from an EMBL/GenBank/DDBJ whole genome shotgun (WGS) entry which is preliminary data.</text>
</comment>